<dbReference type="KEGG" id="amuc:Pan181_28660"/>
<gene>
    <name evidence="3" type="ORF">Pan181_28660</name>
</gene>
<dbReference type="OrthoDB" id="264548at2"/>
<dbReference type="Proteomes" id="UP000315750">
    <property type="component" value="Chromosome"/>
</dbReference>
<dbReference type="InterPro" id="IPR018247">
    <property type="entry name" value="EF_Hand_1_Ca_BS"/>
</dbReference>
<keyword evidence="1 2" id="KW-0732">Signal</keyword>
<dbReference type="SUPFAM" id="SSF51126">
    <property type="entry name" value="Pectin lyase-like"/>
    <property type="match status" value="1"/>
</dbReference>
<dbReference type="InterPro" id="IPR011050">
    <property type="entry name" value="Pectin_lyase_fold/virulence"/>
</dbReference>
<dbReference type="NCBIfam" id="TIGR02595">
    <property type="entry name" value="PEP_CTERM"/>
    <property type="match status" value="1"/>
</dbReference>
<evidence type="ECO:0000256" key="1">
    <source>
        <dbReference type="ARBA" id="ARBA00022729"/>
    </source>
</evidence>
<evidence type="ECO:0000256" key="2">
    <source>
        <dbReference type="SAM" id="SignalP"/>
    </source>
</evidence>
<accession>A0A518APK7</accession>
<name>A0A518APK7_9BACT</name>
<feature type="signal peptide" evidence="2">
    <location>
        <begin position="1"/>
        <end position="19"/>
    </location>
</feature>
<reference evidence="3 4" key="1">
    <citation type="submission" date="2019-02" db="EMBL/GenBank/DDBJ databases">
        <title>Deep-cultivation of Planctomycetes and their phenomic and genomic characterization uncovers novel biology.</title>
        <authorList>
            <person name="Wiegand S."/>
            <person name="Jogler M."/>
            <person name="Boedeker C."/>
            <person name="Pinto D."/>
            <person name="Vollmers J."/>
            <person name="Rivas-Marin E."/>
            <person name="Kohn T."/>
            <person name="Peeters S.H."/>
            <person name="Heuer A."/>
            <person name="Rast P."/>
            <person name="Oberbeckmann S."/>
            <person name="Bunk B."/>
            <person name="Jeske O."/>
            <person name="Meyerdierks A."/>
            <person name="Storesund J.E."/>
            <person name="Kallscheuer N."/>
            <person name="Luecker S."/>
            <person name="Lage O.M."/>
            <person name="Pohl T."/>
            <person name="Merkel B.J."/>
            <person name="Hornburger P."/>
            <person name="Mueller R.-W."/>
            <person name="Bruemmer F."/>
            <person name="Labrenz M."/>
            <person name="Spormann A.M."/>
            <person name="Op den Camp H."/>
            <person name="Overmann J."/>
            <person name="Amann R."/>
            <person name="Jetten M.S.M."/>
            <person name="Mascher T."/>
            <person name="Medema M.H."/>
            <person name="Devos D.P."/>
            <person name="Kaster A.-K."/>
            <person name="Ovreas L."/>
            <person name="Rohde M."/>
            <person name="Galperin M.Y."/>
            <person name="Jogler C."/>
        </authorList>
    </citation>
    <scope>NUCLEOTIDE SEQUENCE [LARGE SCALE GENOMIC DNA]</scope>
    <source>
        <strain evidence="3 4">Pan181</strain>
    </source>
</reference>
<dbReference type="NCBIfam" id="TIGR02601">
    <property type="entry name" value="autotrns_rpt"/>
    <property type="match status" value="1"/>
</dbReference>
<evidence type="ECO:0000313" key="3">
    <source>
        <dbReference type="EMBL" id="QDU56656.1"/>
    </source>
</evidence>
<keyword evidence="4" id="KW-1185">Reference proteome</keyword>
<dbReference type="PROSITE" id="PS00018">
    <property type="entry name" value="EF_HAND_1"/>
    <property type="match status" value="1"/>
</dbReference>
<dbReference type="InterPro" id="IPR013424">
    <property type="entry name" value="Ice-binding_C"/>
</dbReference>
<organism evidence="3 4">
    <name type="scientific">Aeoliella mucimassa</name>
    <dbReference type="NCBI Taxonomy" id="2527972"/>
    <lineage>
        <taxon>Bacteria</taxon>
        <taxon>Pseudomonadati</taxon>
        <taxon>Planctomycetota</taxon>
        <taxon>Planctomycetia</taxon>
        <taxon>Pirellulales</taxon>
        <taxon>Lacipirellulaceae</taxon>
        <taxon>Aeoliella</taxon>
    </lineage>
</organism>
<protein>
    <submittedName>
        <fullName evidence="3">Autotransporter-associated beta strand repeat protein</fullName>
    </submittedName>
</protein>
<proteinExistence type="predicted"/>
<dbReference type="EMBL" id="CP036278">
    <property type="protein sequence ID" value="QDU56656.1"/>
    <property type="molecule type" value="Genomic_DNA"/>
</dbReference>
<sequence length="1286" mass="133333" precursor="true">MFGRLIVSATWLAAFFALAELTSTANAVTLTNDVAWPTTSASNVLQTAFPVYDGDESDVKNGRKHRQSFVLDSSLTFDSILFGGQDFNPEADDFTIGFYSIADPNSSEQSDYETDSLTPVVADFLVDVSNGTAFSGDHVLKIGLDSAVTLPAGSYYMAVDSGASGTYPFKWDIVFGDPYPAGRGVVNLNAGNAGLEFSMALITGADYENVWSVDGDGSFHDAANWTQGTVPTDDAIFGSALSSANAPATITVDTPTSLNSLTFQNNSSYVVAGSGTITLTGDHEVFTPLGSHLLSTDLAGNVGLMKTGNGTLGLSGAKSYTGTTVVQAGTLSIDSLAAIDNQSAIPLNIAGGAAVDLYPGVSGTLSSELTGAGILRMTDSLDATNAADKVTVSRSNSTFTGIVRVEGGTLEISNERALGEGGSFEYRTVIDDGKSGTLSLTGNISIADEFLDFGGRITDDVALSSSGNNAWNGIIRGGSTYNAGDNNNSANYHIESTSGTLTLQQLYAQDNGHDIDFVFSGAGDTVIAGHISDSSIDDSGVVSFSNRDDVAVTKRGTGTLTINTGTDADNTNSNNWWFGPTVIEEGTLVVNDPLASDVGELHSRDIAVHSGGTLDVTAFNTYSQQIGQTLRGSGTIAANTLALYDDGSLSPGNSNGQVGTLQVNGNVTLGAFATIGTEGAWSFDIGNSVSPESDQLAVSGTFTASGSPSMMVNVTPSAGHLDQGSTTIVAHTGATNTAMNGVAAQITDANGTPLNTRQTVSVSGDTAGQVNLTVTGEEANRTWSGATSGVWDIATTNNWQQGDQQFRDLDQVTFDDSAAGSTNVTVDGSRFAGSVTFANSTKAYTFSGTGGIVGSGSVNVTGAAQVTLANTGNNYSGTTTIDSGSSLQLASATTGTISNSGSLSLTGAQTGAMTLTSNVPWSDSPVFSTFAPDFEGDEADVRSDRVHRQSFKLDSETTFAAILFGGQDFRTNADDFTVSFYSMNDSLSTDEADYDIETATQVVADMVVDVSTGSDYTGDHVWQLGLSSPITLPAGDYFIALESGSSGTYAFKWDLDNNRSNDAYPDGLVVNNWGLNASQDYSMALLAEAYSPPSVLNVDGDFDMNAGSSLTLRISSPDFHDQIDVSGMFTADGTLNIAARSVGLTATEGDVFDLFLFEEGMASGSFSIGTLPTLPVGLAWDISNLLVNGELAVVAGTLPGDFNGDGLVNLGDYTVWRDNLGAPESDLPIGSYTLGNGTIDAEEYATWKANFGLGIDIATSATAVPEPSSLLLMALLVSTWCVARRK</sequence>
<dbReference type="Pfam" id="PF12951">
    <property type="entry name" value="PATR"/>
    <property type="match status" value="4"/>
</dbReference>
<dbReference type="InterPro" id="IPR013425">
    <property type="entry name" value="Autotrns_rpt"/>
</dbReference>
<feature type="chain" id="PRO_5022121795" evidence="2">
    <location>
        <begin position="20"/>
        <end position="1286"/>
    </location>
</feature>
<dbReference type="RefSeq" id="WP_145247361.1">
    <property type="nucleotide sequence ID" value="NZ_CP036278.1"/>
</dbReference>
<evidence type="ECO:0000313" key="4">
    <source>
        <dbReference type="Proteomes" id="UP000315750"/>
    </source>
</evidence>